<keyword evidence="3" id="KW-1185">Reference proteome</keyword>
<accession>A0ABT1FUW8</accession>
<dbReference type="RefSeq" id="WP_253530008.1">
    <property type="nucleotide sequence ID" value="NZ_JAMZEL010000008.1"/>
</dbReference>
<reference evidence="2 3" key="1">
    <citation type="submission" date="2022-06" db="EMBL/GenBank/DDBJ databases">
        <title>Runella sp. S5 genome sequencing.</title>
        <authorList>
            <person name="Park S."/>
        </authorList>
    </citation>
    <scope>NUCLEOTIDE SEQUENCE [LARGE SCALE GENOMIC DNA]</scope>
    <source>
        <strain evidence="2 3">S5</strain>
    </source>
</reference>
<dbReference type="Proteomes" id="UP001204772">
    <property type="component" value="Unassembled WGS sequence"/>
</dbReference>
<protein>
    <submittedName>
        <fullName evidence="2">Uncharacterized protein</fullName>
    </submittedName>
</protein>
<comment type="caution">
    <text evidence="2">The sequence shown here is derived from an EMBL/GenBank/DDBJ whole genome shotgun (WGS) entry which is preliminary data.</text>
</comment>
<evidence type="ECO:0000313" key="2">
    <source>
        <dbReference type="EMBL" id="MCP1384453.1"/>
    </source>
</evidence>
<dbReference type="EMBL" id="JAMZEL010000008">
    <property type="protein sequence ID" value="MCP1384453.1"/>
    <property type="molecule type" value="Genomic_DNA"/>
</dbReference>
<organism evidence="2 3">
    <name type="scientific">Runella salmonicolor</name>
    <dbReference type="NCBI Taxonomy" id="2950278"/>
    <lineage>
        <taxon>Bacteria</taxon>
        <taxon>Pseudomonadati</taxon>
        <taxon>Bacteroidota</taxon>
        <taxon>Cytophagia</taxon>
        <taxon>Cytophagales</taxon>
        <taxon>Spirosomataceae</taxon>
        <taxon>Runella</taxon>
    </lineage>
</organism>
<keyword evidence="1" id="KW-0175">Coiled coil</keyword>
<evidence type="ECO:0000256" key="1">
    <source>
        <dbReference type="SAM" id="Coils"/>
    </source>
</evidence>
<proteinExistence type="predicted"/>
<gene>
    <name evidence="2" type="ORF">NCI00_18590</name>
</gene>
<evidence type="ECO:0000313" key="3">
    <source>
        <dbReference type="Proteomes" id="UP001204772"/>
    </source>
</evidence>
<name>A0ABT1FUW8_9BACT</name>
<sequence length="223" mass="25630">MTTQAAIQQQEASVKMLEIMVKIGRAKASELALAKAVLGELFNPPTAPEPIVEIVPGNYTQPPMQLTRNEPIDMGMIESVFRKKGELMTEIKRLTAEQNELSNRLHEIDTDQDCPGITRQIVSLRKTIEELWSDYRFIERNGVLPEKKVETVAEPVDPLRELKLLQIGHDLKRLRDIRLKLEKKLEKPHLHTKKPELKVPEWQTSLIKVQEEISDLELQKDAF</sequence>
<feature type="coiled-coil region" evidence="1">
    <location>
        <begin position="84"/>
        <end position="111"/>
    </location>
</feature>